<dbReference type="Proteomes" id="UP000789901">
    <property type="component" value="Unassembled WGS sequence"/>
</dbReference>
<keyword evidence="7" id="KW-1185">Reference proteome</keyword>
<dbReference type="InterPro" id="IPR051090">
    <property type="entry name" value="Inositol_monoP_superfamily"/>
</dbReference>
<feature type="non-terminal residue" evidence="6">
    <location>
        <position position="1"/>
    </location>
</feature>
<evidence type="ECO:0000256" key="4">
    <source>
        <dbReference type="ARBA" id="ARBA00022801"/>
    </source>
</evidence>
<comment type="similarity">
    <text evidence="2">Belongs to the inositol monophosphatase superfamily.</text>
</comment>
<comment type="caution">
    <text evidence="6">The sequence shown here is derived from an EMBL/GenBank/DDBJ whole genome shotgun (WGS) entry which is preliminary data.</text>
</comment>
<evidence type="ECO:0000313" key="6">
    <source>
        <dbReference type="EMBL" id="CAG8842356.1"/>
    </source>
</evidence>
<dbReference type="PANTHER" id="PTHR43200">
    <property type="entry name" value="PHOSPHATASE"/>
    <property type="match status" value="1"/>
</dbReference>
<comment type="cofactor">
    <cofactor evidence="1">
        <name>Mg(2+)</name>
        <dbReference type="ChEBI" id="CHEBI:18420"/>
    </cofactor>
</comment>
<organism evidence="6 7">
    <name type="scientific">Gigaspora margarita</name>
    <dbReference type="NCBI Taxonomy" id="4874"/>
    <lineage>
        <taxon>Eukaryota</taxon>
        <taxon>Fungi</taxon>
        <taxon>Fungi incertae sedis</taxon>
        <taxon>Mucoromycota</taxon>
        <taxon>Glomeromycotina</taxon>
        <taxon>Glomeromycetes</taxon>
        <taxon>Diversisporales</taxon>
        <taxon>Gigasporaceae</taxon>
        <taxon>Gigaspora</taxon>
    </lineage>
</organism>
<dbReference type="SUPFAM" id="SSF56655">
    <property type="entry name" value="Carbohydrate phosphatase"/>
    <property type="match status" value="1"/>
</dbReference>
<gene>
    <name evidence="6" type="ORF">GMARGA_LOCUS35939</name>
</gene>
<feature type="non-terminal residue" evidence="6">
    <location>
        <position position="85"/>
    </location>
</feature>
<evidence type="ECO:0000256" key="5">
    <source>
        <dbReference type="ARBA" id="ARBA00022842"/>
    </source>
</evidence>
<keyword evidence="4" id="KW-0378">Hydrolase</keyword>
<dbReference type="Gene3D" id="3.30.540.10">
    <property type="entry name" value="Fructose-1,6-Bisphosphatase, subunit A, domain 1"/>
    <property type="match status" value="1"/>
</dbReference>
<evidence type="ECO:0000313" key="7">
    <source>
        <dbReference type="Proteomes" id="UP000789901"/>
    </source>
</evidence>
<dbReference type="EMBL" id="CAJVQB010068748">
    <property type="protein sequence ID" value="CAG8842356.1"/>
    <property type="molecule type" value="Genomic_DNA"/>
</dbReference>
<reference evidence="6 7" key="1">
    <citation type="submission" date="2021-06" db="EMBL/GenBank/DDBJ databases">
        <authorList>
            <person name="Kallberg Y."/>
            <person name="Tangrot J."/>
            <person name="Rosling A."/>
        </authorList>
    </citation>
    <scope>NUCLEOTIDE SEQUENCE [LARGE SCALE GENOMIC DNA]</scope>
    <source>
        <strain evidence="6 7">120-4 pot B 10/14</strain>
    </source>
</reference>
<name>A0ABN7WW86_GIGMA</name>
<evidence type="ECO:0000256" key="3">
    <source>
        <dbReference type="ARBA" id="ARBA00022723"/>
    </source>
</evidence>
<evidence type="ECO:0000256" key="2">
    <source>
        <dbReference type="ARBA" id="ARBA00009759"/>
    </source>
</evidence>
<sequence length="85" mass="9459">QNLQKVFQTLVKSDTVIKKDRSPVTVADFSAQAVVNIILYETFPNDLIVGEEESGSLRGDNRKELRNKVLSLANSVLDTPLNNNE</sequence>
<keyword evidence="3" id="KW-0479">Metal-binding</keyword>
<keyword evidence="5" id="KW-0460">Magnesium</keyword>
<proteinExistence type="inferred from homology"/>
<evidence type="ECO:0000256" key="1">
    <source>
        <dbReference type="ARBA" id="ARBA00001946"/>
    </source>
</evidence>
<accession>A0ABN7WW86</accession>
<protein>
    <submittedName>
        <fullName evidence="6">21629_t:CDS:1</fullName>
    </submittedName>
</protein>
<dbReference type="PANTHER" id="PTHR43200:SF6">
    <property type="entry name" value="3'(2'),5'-BISPHOSPHATE NUCLEOTIDASE"/>
    <property type="match status" value="1"/>
</dbReference>